<dbReference type="EMBL" id="MCGO01000025">
    <property type="protein sequence ID" value="ORY43329.1"/>
    <property type="molecule type" value="Genomic_DNA"/>
</dbReference>
<evidence type="ECO:0000313" key="8">
    <source>
        <dbReference type="EMBL" id="ORY43329.1"/>
    </source>
</evidence>
<evidence type="ECO:0000256" key="3">
    <source>
        <dbReference type="ARBA" id="ARBA00022793"/>
    </source>
</evidence>
<proteinExistence type="inferred from homology"/>
<keyword evidence="5 7" id="KW-0456">Lyase</keyword>
<dbReference type="InterPro" id="IPR002129">
    <property type="entry name" value="PyrdxlP-dep_de-COase"/>
</dbReference>
<dbReference type="SUPFAM" id="SSF53383">
    <property type="entry name" value="PLP-dependent transferases"/>
    <property type="match status" value="1"/>
</dbReference>
<dbReference type="PANTHER" id="PTHR45677:SF8">
    <property type="entry name" value="CYSTEINE SULFINIC ACID DECARBOXYLASE"/>
    <property type="match status" value="1"/>
</dbReference>
<gene>
    <name evidence="8" type="ORF">BCR33DRAFT_717557</name>
</gene>
<dbReference type="InterPro" id="IPR015424">
    <property type="entry name" value="PyrdxlP-dep_Trfase"/>
</dbReference>
<name>A0A1Y2C8H1_9FUNG</name>
<dbReference type="Pfam" id="PF00282">
    <property type="entry name" value="Pyridoxal_deC"/>
    <property type="match status" value="1"/>
</dbReference>
<evidence type="ECO:0000256" key="6">
    <source>
        <dbReference type="PIRSR" id="PIRSR602129-50"/>
    </source>
</evidence>
<comment type="caution">
    <text evidence="8">The sequence shown here is derived from an EMBL/GenBank/DDBJ whole genome shotgun (WGS) entry which is preliminary data.</text>
</comment>
<protein>
    <submittedName>
        <fullName evidence="8">PLP-dependent transferase</fullName>
    </submittedName>
</protein>
<dbReference type="STRING" id="329046.A0A1Y2C8H1"/>
<organism evidence="8 9">
    <name type="scientific">Rhizoclosmatium globosum</name>
    <dbReference type="NCBI Taxonomy" id="329046"/>
    <lineage>
        <taxon>Eukaryota</taxon>
        <taxon>Fungi</taxon>
        <taxon>Fungi incertae sedis</taxon>
        <taxon>Chytridiomycota</taxon>
        <taxon>Chytridiomycota incertae sedis</taxon>
        <taxon>Chytridiomycetes</taxon>
        <taxon>Chytridiales</taxon>
        <taxon>Chytriomycetaceae</taxon>
        <taxon>Rhizoclosmatium</taxon>
    </lineage>
</organism>
<keyword evidence="4 6" id="KW-0663">Pyridoxal phosphate</keyword>
<dbReference type="GO" id="GO:0030170">
    <property type="term" value="F:pyridoxal phosphate binding"/>
    <property type="evidence" value="ECO:0007669"/>
    <property type="project" value="InterPro"/>
</dbReference>
<dbReference type="PANTHER" id="PTHR45677">
    <property type="entry name" value="GLUTAMATE DECARBOXYLASE-RELATED"/>
    <property type="match status" value="1"/>
</dbReference>
<keyword evidence="9" id="KW-1185">Reference proteome</keyword>
<comment type="similarity">
    <text evidence="2 7">Belongs to the group II decarboxylase family.</text>
</comment>
<dbReference type="Proteomes" id="UP000193642">
    <property type="component" value="Unassembled WGS sequence"/>
</dbReference>
<evidence type="ECO:0000256" key="7">
    <source>
        <dbReference type="RuleBase" id="RU000382"/>
    </source>
</evidence>
<reference evidence="8 9" key="1">
    <citation type="submission" date="2016-07" db="EMBL/GenBank/DDBJ databases">
        <title>Pervasive Adenine N6-methylation of Active Genes in Fungi.</title>
        <authorList>
            <consortium name="DOE Joint Genome Institute"/>
            <person name="Mondo S.J."/>
            <person name="Dannebaum R.O."/>
            <person name="Kuo R.C."/>
            <person name="Labutti K."/>
            <person name="Haridas S."/>
            <person name="Kuo A."/>
            <person name="Salamov A."/>
            <person name="Ahrendt S.R."/>
            <person name="Lipzen A."/>
            <person name="Sullivan W."/>
            <person name="Andreopoulos W.B."/>
            <person name="Clum A."/>
            <person name="Lindquist E."/>
            <person name="Daum C."/>
            <person name="Ramamoorthy G.K."/>
            <person name="Gryganskyi A."/>
            <person name="Culley D."/>
            <person name="Magnuson J.K."/>
            <person name="James T.Y."/>
            <person name="O'Malley M.A."/>
            <person name="Stajich J.E."/>
            <person name="Spatafora J.W."/>
            <person name="Visel A."/>
            <person name="Grigoriev I.V."/>
        </authorList>
    </citation>
    <scope>NUCLEOTIDE SEQUENCE [LARGE SCALE GENOMIC DNA]</scope>
    <source>
        <strain evidence="8 9">JEL800</strain>
    </source>
</reference>
<evidence type="ECO:0000256" key="5">
    <source>
        <dbReference type="ARBA" id="ARBA00023239"/>
    </source>
</evidence>
<dbReference type="InterPro" id="IPR015421">
    <property type="entry name" value="PyrdxlP-dep_Trfase_major"/>
</dbReference>
<feature type="modified residue" description="N6-(pyridoxal phosphate)lysine" evidence="6">
    <location>
        <position position="305"/>
    </location>
</feature>
<comment type="cofactor">
    <cofactor evidence="1 6 7">
        <name>pyridoxal 5'-phosphate</name>
        <dbReference type="ChEBI" id="CHEBI:597326"/>
    </cofactor>
</comment>
<dbReference type="AlphaFoldDB" id="A0A1Y2C8H1"/>
<evidence type="ECO:0000256" key="4">
    <source>
        <dbReference type="ARBA" id="ARBA00022898"/>
    </source>
</evidence>
<dbReference type="Gene3D" id="3.40.640.10">
    <property type="entry name" value="Type I PLP-dependent aspartate aminotransferase-like (Major domain)"/>
    <property type="match status" value="1"/>
</dbReference>
<dbReference type="Gene3D" id="3.90.1150.170">
    <property type="match status" value="1"/>
</dbReference>
<keyword evidence="3" id="KW-0210">Decarboxylase</keyword>
<evidence type="ECO:0000256" key="1">
    <source>
        <dbReference type="ARBA" id="ARBA00001933"/>
    </source>
</evidence>
<dbReference type="GO" id="GO:0005737">
    <property type="term" value="C:cytoplasm"/>
    <property type="evidence" value="ECO:0007669"/>
    <property type="project" value="TreeGrafter"/>
</dbReference>
<evidence type="ECO:0000256" key="2">
    <source>
        <dbReference type="ARBA" id="ARBA00009533"/>
    </source>
</evidence>
<dbReference type="GO" id="GO:0016740">
    <property type="term" value="F:transferase activity"/>
    <property type="evidence" value="ECO:0007669"/>
    <property type="project" value="UniProtKB-KW"/>
</dbReference>
<dbReference type="GO" id="GO:0019752">
    <property type="term" value="P:carboxylic acid metabolic process"/>
    <property type="evidence" value="ECO:0007669"/>
    <property type="project" value="InterPro"/>
</dbReference>
<sequence>MVQSTKQPELFALLEELHPVLSEYLESLATAPVTTALPPSQLRGQFPNNLVLSGTPNPDLRQLVSQVLEHSARTASPRFLDKLYSGSDAVGQFSELLLALLNTNVHVYSVSPVATLMEHESIAALSDLCGFKTPASGVFQPGGSASNMLAMITARNLIYPEIKRVGAAKAGLQLAVFTSADGHYSIEKAAIVLGLGLEAVIKVPVHGRGKGIDPNLLESSLRESYQRGETPYFVNLTAGTTVFSAFDDIVACSEVVHKIEREYGLRIWIHIDGSYGGPVIFSPTLKKQLMNGLETADSFTINPHKILGVPQQCSVLLVNSGNGFGRDALWTANGLNVEYLFHKEKSDTEVLGNGREGEEDGGYMMNIGNGTIGCGRRPDSIKFYLCWSYHGTSGWGGRVERAFDNVTKLKNILAASKSFEIVIPVEDMTPRLTVSFWCIPGCVLKHYGSVQDFLSNKDVDSKTLLKNSTLAVHRELIKRGKYMIDYMGITSQGLTQFIRVCISHPAIDDAFLYELVAELESITSRCRVDWGTLNVVVQEE</sequence>
<accession>A0A1Y2C8H1</accession>
<dbReference type="GO" id="GO:0016831">
    <property type="term" value="F:carboxy-lyase activity"/>
    <property type="evidence" value="ECO:0007669"/>
    <property type="project" value="UniProtKB-KW"/>
</dbReference>
<dbReference type="OrthoDB" id="392571at2759"/>
<keyword evidence="8" id="KW-0808">Transferase</keyword>
<evidence type="ECO:0000313" key="9">
    <source>
        <dbReference type="Proteomes" id="UP000193642"/>
    </source>
</evidence>